<accession>A0A1Y1JY89</accession>
<feature type="non-terminal residue" evidence="1">
    <location>
        <position position="290"/>
    </location>
</feature>
<dbReference type="OrthoDB" id="387985at2759"/>
<gene>
    <name evidence="1" type="ORF">PGO_004620</name>
</gene>
<protein>
    <submittedName>
        <fullName evidence="1">Variable surface protein</fullName>
    </submittedName>
</protein>
<keyword evidence="2" id="KW-1185">Reference proteome</keyword>
<reference evidence="2" key="1">
    <citation type="submission" date="2017-04" db="EMBL/GenBank/DDBJ databases">
        <title>Plasmodium gonderi genome.</title>
        <authorList>
            <person name="Arisue N."/>
            <person name="Honma H."/>
            <person name="Kawai S."/>
            <person name="Tougan T."/>
            <person name="Tanabe K."/>
            <person name="Horii T."/>
        </authorList>
    </citation>
    <scope>NUCLEOTIDE SEQUENCE [LARGE SCALE GENOMIC DNA]</scope>
    <source>
        <strain evidence="2">ATCC 30045</strain>
    </source>
</reference>
<dbReference type="EMBL" id="BDQF01000695">
    <property type="protein sequence ID" value="GAW84724.1"/>
    <property type="molecule type" value="Genomic_DNA"/>
</dbReference>
<sequence length="290" mass="33695">MAQPKPETFKITDLPSSKFYDMLDKDSLSLEKSNVIFCSRLSRTFDNFDKIKKLCSKYITYLRKQNNIWKKYGYNDKNCKLLSYWVSQELLGTLKIDKNKCNEVFAQIEVMWSYASNVTGEHISYKCTPYSYIFFFYSNWENAKVLYDYYVDFDYLKSIPDGCGDNCIDLCEYLKKIDNAYKSFKTFCSYKQESICPLYDIDYKAYDPELLLKNFKCHTSSPVLDSVIQDLSKVEQEVPPDGKEASSILISTEDSQEKSELLNEKPKTIGTFGNSLLGLVLTSMLFALLY</sequence>
<name>A0A1Y1JY89_PLAGO</name>
<dbReference type="OMA" id="NSYNERC"/>
<dbReference type="GeneID" id="39745532"/>
<dbReference type="Pfam" id="PF05795">
    <property type="entry name" value="Plasmodium_Vir"/>
    <property type="match status" value="1"/>
</dbReference>
<dbReference type="AlphaFoldDB" id="A0A1Y1JY89"/>
<dbReference type="Proteomes" id="UP000195521">
    <property type="component" value="Unassembled WGS sequence"/>
</dbReference>
<comment type="caution">
    <text evidence="1">The sequence shown here is derived from an EMBL/GenBank/DDBJ whole genome shotgun (WGS) entry which is preliminary data.</text>
</comment>
<proteinExistence type="predicted"/>
<evidence type="ECO:0000313" key="1">
    <source>
        <dbReference type="EMBL" id="GAW84724.1"/>
    </source>
</evidence>
<dbReference type="InterPro" id="IPR008780">
    <property type="entry name" value="Plasmodium_Vir"/>
</dbReference>
<evidence type="ECO:0000313" key="2">
    <source>
        <dbReference type="Proteomes" id="UP000195521"/>
    </source>
</evidence>
<organism evidence="1 2">
    <name type="scientific">Plasmodium gonderi</name>
    <dbReference type="NCBI Taxonomy" id="77519"/>
    <lineage>
        <taxon>Eukaryota</taxon>
        <taxon>Sar</taxon>
        <taxon>Alveolata</taxon>
        <taxon>Apicomplexa</taxon>
        <taxon>Aconoidasida</taxon>
        <taxon>Haemosporida</taxon>
        <taxon>Plasmodiidae</taxon>
        <taxon>Plasmodium</taxon>
        <taxon>Plasmodium (Plasmodium)</taxon>
    </lineage>
</organism>
<dbReference type="RefSeq" id="XP_028547313.1">
    <property type="nucleotide sequence ID" value="XM_028691512.1"/>
</dbReference>